<dbReference type="PANTHER" id="PTHR19229">
    <property type="entry name" value="ATP-BINDING CASSETTE TRANSPORTER SUBFAMILY A ABCA"/>
    <property type="match status" value="1"/>
</dbReference>
<dbReference type="InterPro" id="IPR056264">
    <property type="entry name" value="R2_ABCA1-4-like"/>
</dbReference>
<dbReference type="EMBL" id="JABSTR010000005">
    <property type="protein sequence ID" value="KAH9371092.1"/>
    <property type="molecule type" value="Genomic_DNA"/>
</dbReference>
<evidence type="ECO:0000313" key="3">
    <source>
        <dbReference type="Proteomes" id="UP000821853"/>
    </source>
</evidence>
<keyword evidence="3" id="KW-1185">Reference proteome</keyword>
<evidence type="ECO:0000313" key="2">
    <source>
        <dbReference type="EMBL" id="KAH9371092.1"/>
    </source>
</evidence>
<sequence>MGLPQVLLLDEPYKGIGSSARRHIVNYISAFQRLTKASILMSTHNMTDVEFLCNRIAILTEGRLQCLGTLAHLKDKFGKGYTITIKTLPDRREDYDYQYQVIHGVCRLFPHAELVHNYEEVLEFRLSRVQMLWSDMFTQMARIKKHFKLQNFFITDTSLQQIFISVSRKEATQAAVAAAEAAVAKAKAPALPPTVASVLGI</sequence>
<evidence type="ECO:0000259" key="1">
    <source>
        <dbReference type="Pfam" id="PF23321"/>
    </source>
</evidence>
<dbReference type="Proteomes" id="UP000821853">
    <property type="component" value="Chromosome 3"/>
</dbReference>
<dbReference type="InterPro" id="IPR026082">
    <property type="entry name" value="ABCA"/>
</dbReference>
<reference evidence="2 3" key="1">
    <citation type="journal article" date="2020" name="Cell">
        <title>Large-Scale Comparative Analyses of Tick Genomes Elucidate Their Genetic Diversity and Vector Capacities.</title>
        <authorList>
            <consortium name="Tick Genome and Microbiome Consortium (TIGMIC)"/>
            <person name="Jia N."/>
            <person name="Wang J."/>
            <person name="Shi W."/>
            <person name="Du L."/>
            <person name="Sun Y."/>
            <person name="Zhan W."/>
            <person name="Jiang J.F."/>
            <person name="Wang Q."/>
            <person name="Zhang B."/>
            <person name="Ji P."/>
            <person name="Bell-Sakyi L."/>
            <person name="Cui X.M."/>
            <person name="Yuan T.T."/>
            <person name="Jiang B.G."/>
            <person name="Yang W.F."/>
            <person name="Lam T.T."/>
            <person name="Chang Q.C."/>
            <person name="Ding S.J."/>
            <person name="Wang X.J."/>
            <person name="Zhu J.G."/>
            <person name="Ruan X.D."/>
            <person name="Zhao L."/>
            <person name="Wei J.T."/>
            <person name="Ye R.Z."/>
            <person name="Que T.C."/>
            <person name="Du C.H."/>
            <person name="Zhou Y.H."/>
            <person name="Cheng J.X."/>
            <person name="Dai P.F."/>
            <person name="Guo W.B."/>
            <person name="Han X.H."/>
            <person name="Huang E.J."/>
            <person name="Li L.F."/>
            <person name="Wei W."/>
            <person name="Gao Y.C."/>
            <person name="Liu J.Z."/>
            <person name="Shao H.Z."/>
            <person name="Wang X."/>
            <person name="Wang C.C."/>
            <person name="Yang T.C."/>
            <person name="Huo Q.B."/>
            <person name="Li W."/>
            <person name="Chen H.Y."/>
            <person name="Chen S.E."/>
            <person name="Zhou L.G."/>
            <person name="Ni X.B."/>
            <person name="Tian J.H."/>
            <person name="Sheng Y."/>
            <person name="Liu T."/>
            <person name="Pan Y.S."/>
            <person name="Xia L.Y."/>
            <person name="Li J."/>
            <person name="Zhao F."/>
            <person name="Cao W.C."/>
        </authorList>
    </citation>
    <scope>NUCLEOTIDE SEQUENCE [LARGE SCALE GENOMIC DNA]</scope>
    <source>
        <strain evidence="2">HaeL-2018</strain>
    </source>
</reference>
<comment type="caution">
    <text evidence="2">The sequence shown here is derived from an EMBL/GenBank/DDBJ whole genome shotgun (WGS) entry which is preliminary data.</text>
</comment>
<protein>
    <recommendedName>
        <fullName evidence="1">ABCA1-4-like C-terminal R2 regulatory domain-containing protein</fullName>
    </recommendedName>
</protein>
<dbReference type="GO" id="GO:0005319">
    <property type="term" value="F:lipid transporter activity"/>
    <property type="evidence" value="ECO:0007669"/>
    <property type="project" value="TreeGrafter"/>
</dbReference>
<dbReference type="PANTHER" id="PTHR19229:SF250">
    <property type="entry name" value="ABC TRANSPORTER DOMAIN-CONTAINING PROTEIN-RELATED"/>
    <property type="match status" value="1"/>
</dbReference>
<dbReference type="Gene3D" id="3.40.50.300">
    <property type="entry name" value="P-loop containing nucleotide triphosphate hydrolases"/>
    <property type="match status" value="1"/>
</dbReference>
<dbReference type="InterPro" id="IPR027417">
    <property type="entry name" value="P-loop_NTPase"/>
</dbReference>
<gene>
    <name evidence="2" type="ORF">HPB48_018539</name>
</gene>
<dbReference type="GO" id="GO:0140359">
    <property type="term" value="F:ABC-type transporter activity"/>
    <property type="evidence" value="ECO:0007669"/>
    <property type="project" value="InterPro"/>
</dbReference>
<dbReference type="VEuPathDB" id="VectorBase:HLOH_064363"/>
<dbReference type="SUPFAM" id="SSF52540">
    <property type="entry name" value="P-loop containing nucleoside triphosphate hydrolases"/>
    <property type="match status" value="1"/>
</dbReference>
<proteinExistence type="predicted"/>
<feature type="domain" description="ABCA1-4-like C-terminal R2 regulatory" evidence="1">
    <location>
        <begin position="78"/>
        <end position="155"/>
    </location>
</feature>
<accession>A0A9J6G9Q2</accession>
<dbReference type="GO" id="GO:0016020">
    <property type="term" value="C:membrane"/>
    <property type="evidence" value="ECO:0007669"/>
    <property type="project" value="InterPro"/>
</dbReference>
<dbReference type="Pfam" id="PF23321">
    <property type="entry name" value="R1_ABCA1"/>
    <property type="match status" value="1"/>
</dbReference>
<dbReference type="AlphaFoldDB" id="A0A9J6G9Q2"/>
<dbReference type="OrthoDB" id="6435757at2759"/>
<name>A0A9J6G9Q2_HAELO</name>
<organism evidence="2 3">
    <name type="scientific">Haemaphysalis longicornis</name>
    <name type="common">Bush tick</name>
    <dbReference type="NCBI Taxonomy" id="44386"/>
    <lineage>
        <taxon>Eukaryota</taxon>
        <taxon>Metazoa</taxon>
        <taxon>Ecdysozoa</taxon>
        <taxon>Arthropoda</taxon>
        <taxon>Chelicerata</taxon>
        <taxon>Arachnida</taxon>
        <taxon>Acari</taxon>
        <taxon>Parasitiformes</taxon>
        <taxon>Ixodida</taxon>
        <taxon>Ixodoidea</taxon>
        <taxon>Ixodidae</taxon>
        <taxon>Haemaphysalinae</taxon>
        <taxon>Haemaphysalis</taxon>
    </lineage>
</organism>